<evidence type="ECO:0000256" key="2">
    <source>
        <dbReference type="ARBA" id="ARBA00008610"/>
    </source>
</evidence>
<gene>
    <name evidence="8" type="ORF">KDK92_01750</name>
</gene>
<evidence type="ECO:0000256" key="1">
    <source>
        <dbReference type="ARBA" id="ARBA00004193"/>
    </source>
</evidence>
<dbReference type="Proteomes" id="UP001056429">
    <property type="component" value="Unassembled WGS sequence"/>
</dbReference>
<dbReference type="SUPFAM" id="SSF53822">
    <property type="entry name" value="Periplasmic binding protein-like I"/>
    <property type="match status" value="1"/>
</dbReference>
<evidence type="ECO:0000256" key="4">
    <source>
        <dbReference type="ARBA" id="ARBA00022729"/>
    </source>
</evidence>
<evidence type="ECO:0000313" key="8">
    <source>
        <dbReference type="EMBL" id="MCM1988445.1"/>
    </source>
</evidence>
<dbReference type="Gene3D" id="3.40.50.2300">
    <property type="match status" value="2"/>
</dbReference>
<reference evidence="8" key="2">
    <citation type="submission" date="2021-04" db="EMBL/GenBank/DDBJ databases">
        <authorList>
            <person name="Dong X."/>
        </authorList>
    </citation>
    <scope>NUCLEOTIDE SEQUENCE</scope>
    <source>
        <strain evidence="8">ZWT</strain>
    </source>
</reference>
<dbReference type="AlphaFoldDB" id="A0A9J6NXT7"/>
<keyword evidence="4" id="KW-0732">Signal</keyword>
<evidence type="ECO:0000256" key="5">
    <source>
        <dbReference type="ARBA" id="ARBA00023136"/>
    </source>
</evidence>
<reference evidence="8" key="1">
    <citation type="journal article" date="2021" name="mSystems">
        <title>Bacteria and Archaea Synergistically Convert Glycine Betaine to Biogenic Methane in the Formosa Cold Seep of the South China Sea.</title>
        <authorList>
            <person name="Li L."/>
            <person name="Zhang W."/>
            <person name="Zhang S."/>
            <person name="Song L."/>
            <person name="Sun Q."/>
            <person name="Zhang H."/>
            <person name="Xiang H."/>
            <person name="Dong X."/>
        </authorList>
    </citation>
    <scope>NUCLEOTIDE SEQUENCE</scope>
    <source>
        <strain evidence="8">ZWT</strain>
    </source>
</reference>
<keyword evidence="9" id="KW-1185">Reference proteome</keyword>
<name>A0A9J6NXT7_9CLOT</name>
<dbReference type="InterPro" id="IPR028082">
    <property type="entry name" value="Peripla_BP_I"/>
</dbReference>
<evidence type="ECO:0000313" key="9">
    <source>
        <dbReference type="Proteomes" id="UP001056429"/>
    </source>
</evidence>
<dbReference type="PROSITE" id="PS51257">
    <property type="entry name" value="PROKAR_LIPOPROTEIN"/>
    <property type="match status" value="1"/>
</dbReference>
<comment type="caution">
    <text evidence="8">The sequence shown here is derived from an EMBL/GenBank/DDBJ whole genome shotgun (WGS) entry which is preliminary data.</text>
</comment>
<protein>
    <submittedName>
        <fullName evidence="8">BMP family ABC transporter substrate-binding protein</fullName>
    </submittedName>
</protein>
<organism evidence="8 9">
    <name type="scientific">Oceanirhabdus seepicola</name>
    <dbReference type="NCBI Taxonomy" id="2828781"/>
    <lineage>
        <taxon>Bacteria</taxon>
        <taxon>Bacillati</taxon>
        <taxon>Bacillota</taxon>
        <taxon>Clostridia</taxon>
        <taxon>Eubacteriales</taxon>
        <taxon>Clostridiaceae</taxon>
        <taxon>Oceanirhabdus</taxon>
    </lineage>
</organism>
<dbReference type="PANTHER" id="PTHR34296:SF2">
    <property type="entry name" value="ABC TRANSPORTER GUANOSINE-BINDING PROTEIN NUPN"/>
    <property type="match status" value="1"/>
</dbReference>
<comment type="subcellular location">
    <subcellularLocation>
        <location evidence="1">Cell membrane</location>
        <topology evidence="1">Lipid-anchor</topology>
    </subcellularLocation>
</comment>
<dbReference type="RefSeq" id="WP_250857312.1">
    <property type="nucleotide sequence ID" value="NZ_JAGSOJ010000001.1"/>
</dbReference>
<dbReference type="Pfam" id="PF02608">
    <property type="entry name" value="Bmp"/>
    <property type="match status" value="1"/>
</dbReference>
<keyword evidence="6" id="KW-0449">Lipoprotein</keyword>
<keyword evidence="3" id="KW-1003">Cell membrane</keyword>
<dbReference type="GO" id="GO:0005886">
    <property type="term" value="C:plasma membrane"/>
    <property type="evidence" value="ECO:0007669"/>
    <property type="project" value="UniProtKB-SubCell"/>
</dbReference>
<keyword evidence="5" id="KW-0472">Membrane</keyword>
<proteinExistence type="inferred from homology"/>
<evidence type="ECO:0000259" key="7">
    <source>
        <dbReference type="Pfam" id="PF02608"/>
    </source>
</evidence>
<sequence length="353" mass="39757">MKKVYILLLTIIVFMTMISCDSKSGENNAKNKMINHKIGVLLEQGNMDNQKIIDTLNKGKENLNVNYDAVICAEDEEYEKNIESFAKGNYSLIIGTSQECRWSIEKMAIKYPNIKFLIIDSVIDSDNVQSIIFKENEGAYLLGIIAGMTSDTNEIAFIGGKNISLINQLEIGFASGVYSVNKEAGIKLIKKDNVEYLNSFIDVNKAYRITDNFINKSCDIIYTATRGAKLGVYTCVNERKEKGKDIFIIGESIENEDLKTDFKGLNIATLEKKIDSVIYSAIEELSKNEFSTGKIYQIGIIDEGIDIKNSKNVIIKDEIVNIINEKKKNIINGNITVPDNYEELLKQITEDRE</sequence>
<evidence type="ECO:0000256" key="3">
    <source>
        <dbReference type="ARBA" id="ARBA00022475"/>
    </source>
</evidence>
<dbReference type="CDD" id="cd06354">
    <property type="entry name" value="PBP1_PrnA-like"/>
    <property type="match status" value="1"/>
</dbReference>
<comment type="similarity">
    <text evidence="2">Belongs to the BMP lipoprotein family.</text>
</comment>
<accession>A0A9J6NXT7</accession>
<dbReference type="InterPro" id="IPR003760">
    <property type="entry name" value="PnrA-like"/>
</dbReference>
<feature type="domain" description="ABC transporter substrate-binding protein PnrA-like" evidence="7">
    <location>
        <begin position="58"/>
        <end position="340"/>
    </location>
</feature>
<dbReference type="EMBL" id="JAGSOJ010000001">
    <property type="protein sequence ID" value="MCM1988445.1"/>
    <property type="molecule type" value="Genomic_DNA"/>
</dbReference>
<evidence type="ECO:0000256" key="6">
    <source>
        <dbReference type="ARBA" id="ARBA00023288"/>
    </source>
</evidence>
<dbReference type="InterPro" id="IPR050957">
    <property type="entry name" value="BMP_lipoprotein"/>
</dbReference>
<dbReference type="PANTHER" id="PTHR34296">
    <property type="entry name" value="TRANSCRIPTIONAL ACTIVATOR PROTEIN MED"/>
    <property type="match status" value="1"/>
</dbReference>